<gene>
    <name evidence="1" type="ORF">BDM02DRAFT_3107099</name>
</gene>
<reference evidence="1" key="1">
    <citation type="submission" date="2019-10" db="EMBL/GenBank/DDBJ databases">
        <authorList>
            <consortium name="DOE Joint Genome Institute"/>
            <person name="Kuo A."/>
            <person name="Miyauchi S."/>
            <person name="Kiss E."/>
            <person name="Drula E."/>
            <person name="Kohler A."/>
            <person name="Sanchez-Garcia M."/>
            <person name="Andreopoulos B."/>
            <person name="Barry K.W."/>
            <person name="Bonito G."/>
            <person name="Buee M."/>
            <person name="Carver A."/>
            <person name="Chen C."/>
            <person name="Cichocki N."/>
            <person name="Clum A."/>
            <person name="Culley D."/>
            <person name="Crous P.W."/>
            <person name="Fauchery L."/>
            <person name="Girlanda M."/>
            <person name="Hayes R."/>
            <person name="Keri Z."/>
            <person name="Labutti K."/>
            <person name="Lipzen A."/>
            <person name="Lombard V."/>
            <person name="Magnuson J."/>
            <person name="Maillard F."/>
            <person name="Morin E."/>
            <person name="Murat C."/>
            <person name="Nolan M."/>
            <person name="Ohm R."/>
            <person name="Pangilinan J."/>
            <person name="Pereira M."/>
            <person name="Perotto S."/>
            <person name="Peter M."/>
            <person name="Riley R."/>
            <person name="Sitrit Y."/>
            <person name="Stielow B."/>
            <person name="Szollosi G."/>
            <person name="Zifcakova L."/>
            <person name="Stursova M."/>
            <person name="Spatafora J.W."/>
            <person name="Tedersoo L."/>
            <person name="Vaario L.-M."/>
            <person name="Yamada A."/>
            <person name="Yan M."/>
            <person name="Wang P."/>
            <person name="Xu J."/>
            <person name="Bruns T."/>
            <person name="Baldrian P."/>
            <person name="Vilgalys R."/>
            <person name="Henrissat B."/>
            <person name="Grigoriev I.V."/>
            <person name="Hibbett D."/>
            <person name="Nagy L.G."/>
            <person name="Martin F.M."/>
        </authorList>
    </citation>
    <scope>NUCLEOTIDE SEQUENCE</scope>
    <source>
        <strain evidence="1">P2</strain>
    </source>
</reference>
<evidence type="ECO:0000313" key="2">
    <source>
        <dbReference type="Proteomes" id="UP000886501"/>
    </source>
</evidence>
<dbReference type="EMBL" id="MU117962">
    <property type="protein sequence ID" value="KAF9653935.1"/>
    <property type="molecule type" value="Genomic_DNA"/>
</dbReference>
<protein>
    <submittedName>
        <fullName evidence="1">G-alpha-domain-containing protein</fullName>
    </submittedName>
</protein>
<evidence type="ECO:0000313" key="1">
    <source>
        <dbReference type="EMBL" id="KAF9653935.1"/>
    </source>
</evidence>
<keyword evidence="2" id="KW-1185">Reference proteome</keyword>
<reference evidence="1" key="2">
    <citation type="journal article" date="2020" name="Nat. Commun.">
        <title>Large-scale genome sequencing of mycorrhizal fungi provides insights into the early evolution of symbiotic traits.</title>
        <authorList>
            <person name="Miyauchi S."/>
            <person name="Kiss E."/>
            <person name="Kuo A."/>
            <person name="Drula E."/>
            <person name="Kohler A."/>
            <person name="Sanchez-Garcia M."/>
            <person name="Morin E."/>
            <person name="Andreopoulos B."/>
            <person name="Barry K.W."/>
            <person name="Bonito G."/>
            <person name="Buee M."/>
            <person name="Carver A."/>
            <person name="Chen C."/>
            <person name="Cichocki N."/>
            <person name="Clum A."/>
            <person name="Culley D."/>
            <person name="Crous P.W."/>
            <person name="Fauchery L."/>
            <person name="Girlanda M."/>
            <person name="Hayes R.D."/>
            <person name="Keri Z."/>
            <person name="LaButti K."/>
            <person name="Lipzen A."/>
            <person name="Lombard V."/>
            <person name="Magnuson J."/>
            <person name="Maillard F."/>
            <person name="Murat C."/>
            <person name="Nolan M."/>
            <person name="Ohm R.A."/>
            <person name="Pangilinan J."/>
            <person name="Pereira M.F."/>
            <person name="Perotto S."/>
            <person name="Peter M."/>
            <person name="Pfister S."/>
            <person name="Riley R."/>
            <person name="Sitrit Y."/>
            <person name="Stielow J.B."/>
            <person name="Szollosi G."/>
            <person name="Zifcakova L."/>
            <person name="Stursova M."/>
            <person name="Spatafora J.W."/>
            <person name="Tedersoo L."/>
            <person name="Vaario L.M."/>
            <person name="Yamada A."/>
            <person name="Yan M."/>
            <person name="Wang P."/>
            <person name="Xu J."/>
            <person name="Bruns T."/>
            <person name="Baldrian P."/>
            <person name="Vilgalys R."/>
            <person name="Dunand C."/>
            <person name="Henrissat B."/>
            <person name="Grigoriev I.V."/>
            <person name="Hibbett D."/>
            <person name="Nagy L.G."/>
            <person name="Martin F.M."/>
        </authorList>
    </citation>
    <scope>NUCLEOTIDE SEQUENCE</scope>
    <source>
        <strain evidence="1">P2</strain>
    </source>
</reference>
<comment type="caution">
    <text evidence="1">The sequence shown here is derived from an EMBL/GenBank/DDBJ whole genome shotgun (WGS) entry which is preliminary data.</text>
</comment>
<sequence>MSVIPSPNPFIHGLLPHEGESPQERTRREQEEARAKAVSDAIDEQIKQDKVAFKRYQKAVKILLLGQSESGKSTTIKNFQLKYAYSAWIRERSSWKVIIHLNLIRSVTTILEVMNRVMKEQHDRLQRQQRSLSPSRSYRSGTALLPSQDRELSDDDTRDVVFNFSDKHKLLQLQLQPLTRVQRDLENFLGSAAFEPDQVATTGNIAFPSPDAKSSRPLRRYTEFSVSVYNPWKNRLSGKEGSKRLLEKKSSQDLHDATEIIYRCGSDIKQLWADGVVQQVLKGTKARLEHSSGFFMDDIDRVVARDYEPSDQDVIKARLRTVGVQEYHFSIPGGTGHDDWILYDVGGSRASRNAWASYFDNINSVIFLAPVSCFDQRLAEDTSVNRLEDSLLIWKYICNSKLLTNIQLILFLNKIDLLEEKLGSGVRFDKYVVNYGKHPNDVPSVTSFLKQQFKAMLRNSGNQRVFYCYLTSAADTKAMATTLATVYDGIIRDALDRAQFLM</sequence>
<dbReference type="Proteomes" id="UP000886501">
    <property type="component" value="Unassembled WGS sequence"/>
</dbReference>
<accession>A0ACB6ZVT9</accession>
<organism evidence="1 2">
    <name type="scientific">Thelephora ganbajun</name>
    <name type="common">Ganba fungus</name>
    <dbReference type="NCBI Taxonomy" id="370292"/>
    <lineage>
        <taxon>Eukaryota</taxon>
        <taxon>Fungi</taxon>
        <taxon>Dikarya</taxon>
        <taxon>Basidiomycota</taxon>
        <taxon>Agaricomycotina</taxon>
        <taxon>Agaricomycetes</taxon>
        <taxon>Thelephorales</taxon>
        <taxon>Thelephoraceae</taxon>
        <taxon>Thelephora</taxon>
    </lineage>
</organism>
<name>A0ACB6ZVT9_THEGA</name>
<proteinExistence type="predicted"/>